<dbReference type="EMBL" id="CAJNOH010003988">
    <property type="protein sequence ID" value="CAF1355675.1"/>
    <property type="molecule type" value="Genomic_DNA"/>
</dbReference>
<organism evidence="2 3">
    <name type="scientific">Rotaria sordida</name>
    <dbReference type="NCBI Taxonomy" id="392033"/>
    <lineage>
        <taxon>Eukaryota</taxon>
        <taxon>Metazoa</taxon>
        <taxon>Spiralia</taxon>
        <taxon>Gnathifera</taxon>
        <taxon>Rotifera</taxon>
        <taxon>Eurotatoria</taxon>
        <taxon>Bdelloidea</taxon>
        <taxon>Philodinida</taxon>
        <taxon>Philodinidae</taxon>
        <taxon>Rotaria</taxon>
    </lineage>
</organism>
<dbReference type="AlphaFoldDB" id="A0A816AZD3"/>
<comment type="caution">
    <text evidence="2">The sequence shown here is derived from an EMBL/GenBank/DDBJ whole genome shotgun (WGS) entry which is preliminary data.</text>
</comment>
<name>A0A816AZD3_9BILA</name>
<accession>A0A816AZD3</accession>
<gene>
    <name evidence="2" type="ORF">JXQ802_LOCUS48657</name>
    <name evidence="1" type="ORF">PYM288_LOCUS32620</name>
</gene>
<evidence type="ECO:0000313" key="3">
    <source>
        <dbReference type="Proteomes" id="UP000663870"/>
    </source>
</evidence>
<evidence type="ECO:0000313" key="2">
    <source>
        <dbReference type="EMBL" id="CAF1604201.1"/>
    </source>
</evidence>
<proteinExistence type="predicted"/>
<dbReference type="Proteomes" id="UP000663870">
    <property type="component" value="Unassembled WGS sequence"/>
</dbReference>
<reference evidence="2" key="1">
    <citation type="submission" date="2021-02" db="EMBL/GenBank/DDBJ databases">
        <authorList>
            <person name="Nowell W R."/>
        </authorList>
    </citation>
    <scope>NUCLEOTIDE SEQUENCE</scope>
</reference>
<evidence type="ECO:0000313" key="1">
    <source>
        <dbReference type="EMBL" id="CAF1355675.1"/>
    </source>
</evidence>
<dbReference type="EMBL" id="CAJNOL010005380">
    <property type="protein sequence ID" value="CAF1604201.1"/>
    <property type="molecule type" value="Genomic_DNA"/>
</dbReference>
<dbReference type="Proteomes" id="UP000663854">
    <property type="component" value="Unassembled WGS sequence"/>
</dbReference>
<sequence>MPTCYHHPISMTDNQEVEELEYDIIDKANALVKDYLDDENLSYYTINLIINDLCESGTVSNNLFDADITDIYANSILSSTTSLISSSNDYSTAITQEIYQQLKDNIADISARKQLWGKFIN</sequence>
<protein>
    <submittedName>
        <fullName evidence="2">Uncharacterized protein</fullName>
    </submittedName>
</protein>
<keyword evidence="3" id="KW-1185">Reference proteome</keyword>